<proteinExistence type="inferred from homology"/>
<comment type="caution">
    <text evidence="2">The sequence shown here is derived from an EMBL/GenBank/DDBJ whole genome shotgun (WGS) entry which is preliminary data.</text>
</comment>
<evidence type="ECO:0000313" key="2">
    <source>
        <dbReference type="EMBL" id="MDA3732881.1"/>
    </source>
</evidence>
<protein>
    <submittedName>
        <fullName evidence="2">Protein-export chaperone SecB</fullName>
    </submittedName>
</protein>
<evidence type="ECO:0000313" key="3">
    <source>
        <dbReference type="Proteomes" id="UP001169242"/>
    </source>
</evidence>
<gene>
    <name evidence="2" type="ORF">PBV87_15500</name>
</gene>
<dbReference type="PANTHER" id="PTHR36918">
    <property type="match status" value="1"/>
</dbReference>
<evidence type="ECO:0000256" key="1">
    <source>
        <dbReference type="ARBA" id="ARBA00009990"/>
    </source>
</evidence>
<dbReference type="AlphaFoldDB" id="A0AA42DQ79"/>
<dbReference type="InterPro" id="IPR003708">
    <property type="entry name" value="SecB"/>
</dbReference>
<dbReference type="Gene3D" id="3.10.420.10">
    <property type="entry name" value="SecB-like"/>
    <property type="match status" value="1"/>
</dbReference>
<accession>A0AA42DQ79</accession>
<dbReference type="GO" id="GO:0051262">
    <property type="term" value="P:protein tetramerization"/>
    <property type="evidence" value="ECO:0007669"/>
    <property type="project" value="InterPro"/>
</dbReference>
<dbReference type="PANTHER" id="PTHR36918:SF1">
    <property type="entry name" value="PROTEIN-EXPORT PROTEIN SECB"/>
    <property type="match status" value="1"/>
</dbReference>
<sequence>MNQSSNIISKLRFINYVVNKVEFYMNPEFEGDCATLDFKVDKEIAFLEDAENTTLVTLKADIFPNASKQNYPFSMKLEITGFFEIENGTSDYEARILAEKNAISILFPYLRAMVTTYSCNANVEPIIIPPINIHKLVENN</sequence>
<dbReference type="RefSeq" id="WP_271012862.1">
    <property type="nucleotide sequence ID" value="NZ_JAQIFT010000057.1"/>
</dbReference>
<name>A0AA42DQ79_9FIRM</name>
<dbReference type="SUPFAM" id="SSF54611">
    <property type="entry name" value="SecB-like"/>
    <property type="match status" value="1"/>
</dbReference>
<dbReference type="InterPro" id="IPR035958">
    <property type="entry name" value="SecB-like_sf"/>
</dbReference>
<dbReference type="Pfam" id="PF02556">
    <property type="entry name" value="SecB"/>
    <property type="match status" value="1"/>
</dbReference>
<dbReference type="Proteomes" id="UP001169242">
    <property type="component" value="Unassembled WGS sequence"/>
</dbReference>
<reference evidence="2" key="1">
    <citation type="journal article" date="2023" name="Int. J. Syst. Evol. Microbiol.">
        <title>&lt;i&gt;Holtiella tumoricola&lt;/i&gt; gen. nov. sp. nov., isolated from a human clinical sample.</title>
        <authorList>
            <person name="Allen-Vercoe E."/>
            <person name="Daigneault M.C."/>
            <person name="Vancuren S.J."/>
            <person name="Cochrane K."/>
            <person name="O'Neal L.L."/>
            <person name="Sankaranarayanan K."/>
            <person name="Lawson P.A."/>
        </authorList>
    </citation>
    <scope>NUCLEOTIDE SEQUENCE</scope>
    <source>
        <strain evidence="2">CC70A</strain>
    </source>
</reference>
<comment type="similarity">
    <text evidence="1">Belongs to the SecB family.</text>
</comment>
<keyword evidence="3" id="KW-1185">Reference proteome</keyword>
<dbReference type="GO" id="GO:0051082">
    <property type="term" value="F:unfolded protein binding"/>
    <property type="evidence" value="ECO:0007669"/>
    <property type="project" value="InterPro"/>
</dbReference>
<dbReference type="EMBL" id="JAQIFT010000057">
    <property type="protein sequence ID" value="MDA3732881.1"/>
    <property type="molecule type" value="Genomic_DNA"/>
</dbReference>
<dbReference type="GO" id="GO:0015031">
    <property type="term" value="P:protein transport"/>
    <property type="evidence" value="ECO:0007669"/>
    <property type="project" value="InterPro"/>
</dbReference>
<organism evidence="2 3">
    <name type="scientific">Holtiella tumoricola</name>
    <dbReference type="NCBI Taxonomy" id="3018743"/>
    <lineage>
        <taxon>Bacteria</taxon>
        <taxon>Bacillati</taxon>
        <taxon>Bacillota</taxon>
        <taxon>Clostridia</taxon>
        <taxon>Lachnospirales</taxon>
        <taxon>Cellulosilyticaceae</taxon>
        <taxon>Holtiella</taxon>
    </lineage>
</organism>